<evidence type="ECO:0000256" key="7">
    <source>
        <dbReference type="ARBA" id="ARBA00022679"/>
    </source>
</evidence>
<comment type="similarity">
    <text evidence="4">Belongs to the PEP-utilizing enzyme family.</text>
</comment>
<reference evidence="18" key="1">
    <citation type="submission" date="2016-09" db="EMBL/GenBank/DDBJ databases">
        <authorList>
            <person name="Koehorst J."/>
        </authorList>
    </citation>
    <scope>NUCLEOTIDE SEQUENCE [LARGE SCALE GENOMIC DNA]</scope>
</reference>
<evidence type="ECO:0000256" key="8">
    <source>
        <dbReference type="ARBA" id="ARBA00022723"/>
    </source>
</evidence>
<feature type="domain" description="Pyruvate phosphate dikinase AMP/ATP-binding" evidence="16">
    <location>
        <begin position="17"/>
        <end position="296"/>
    </location>
</feature>
<keyword evidence="18" id="KW-1185">Reference proteome</keyword>
<evidence type="ECO:0000256" key="12">
    <source>
        <dbReference type="ARBA" id="ARBA00022842"/>
    </source>
</evidence>
<dbReference type="OrthoDB" id="9765468at2"/>
<gene>
    <name evidence="17" type="ORF">PYTT_2231</name>
</gene>
<evidence type="ECO:0000256" key="5">
    <source>
        <dbReference type="ARBA" id="ARBA00011996"/>
    </source>
</evidence>
<comment type="catalytic activity">
    <reaction evidence="14">
        <text>pyruvate + ATP + H2O = phosphoenolpyruvate + AMP + phosphate + 2 H(+)</text>
        <dbReference type="Rhea" id="RHEA:11364"/>
        <dbReference type="ChEBI" id="CHEBI:15361"/>
        <dbReference type="ChEBI" id="CHEBI:15377"/>
        <dbReference type="ChEBI" id="CHEBI:15378"/>
        <dbReference type="ChEBI" id="CHEBI:30616"/>
        <dbReference type="ChEBI" id="CHEBI:43474"/>
        <dbReference type="ChEBI" id="CHEBI:58702"/>
        <dbReference type="ChEBI" id="CHEBI:456215"/>
        <dbReference type="EC" id="2.7.9.2"/>
    </reaction>
</comment>
<evidence type="ECO:0000256" key="10">
    <source>
        <dbReference type="ARBA" id="ARBA00022777"/>
    </source>
</evidence>
<evidence type="ECO:0000256" key="6">
    <source>
        <dbReference type="ARBA" id="ARBA00021623"/>
    </source>
</evidence>
<keyword evidence="10" id="KW-0418">Kinase</keyword>
<evidence type="ECO:0000256" key="9">
    <source>
        <dbReference type="ARBA" id="ARBA00022741"/>
    </source>
</evidence>
<dbReference type="GO" id="GO:0005524">
    <property type="term" value="F:ATP binding"/>
    <property type="evidence" value="ECO:0007669"/>
    <property type="project" value="UniProtKB-KW"/>
</dbReference>
<proteinExistence type="inferred from homology"/>
<evidence type="ECO:0000256" key="2">
    <source>
        <dbReference type="ARBA" id="ARBA00002988"/>
    </source>
</evidence>
<sequence>MNEYIIQLRDKKASSNDKIGSKASNLVKLVSMDIEVPDAFFVTSKMQYDFFLRNKILKLIQSESKKLCSQEFSVSLVAAKRIRDAVMQGSFSNDELNLIDNAVVQLVGDQNNRNLAVRSSGSMEDGVTNSWAGQFDSFLDVNPHDVPNYIKQCWASLFGARAVRYGVNVLENEDIRPFAVIVQLMITGECSGIAFSANPLNGKTEHVLVEAVKGSGEKAVGGQETPYSVILDKKEKLVLQRKFGSQGKVELLSPNLLKNLVVEIIKIEEIFSIPVDVEWTIRDSKIYILQVRPITSFAVASPLKKGCSLPDIMNYELTFKVMGLNVLFADLLSHGFGYLHPLFICNKNEFWQYFTKERMEYAAKYGYKWLSSPTGFIDYQQKFEIFHGKSIVRLENILKNELASKSVQDFFSILYEYFVFYSKMDFQFTNLTFLYADENPIISENLNKLSAFKDIARNWINNISINDECLFNKLLFQISHKFDVTCDDLQLYKIHEIIELFDKKMVIPAEIKLRSKGAVIINDGLTIRYIFGQQATMFIHNVEKIRSIQEHAKIVGQVANRGEDRYVIGTACLINVDYTCLQEMEKAIAQMKDGQILVSEFTAPELMLACSKARAIVTDMGGMLSHAAIISREFKIPCVVGTEHASRSLVNGDQIRIDLDLGIIEKL</sequence>
<dbReference type="InterPro" id="IPR036637">
    <property type="entry name" value="Phosphohistidine_dom_sf"/>
</dbReference>
<dbReference type="Gene3D" id="3.30.470.20">
    <property type="entry name" value="ATP-grasp fold, B domain"/>
    <property type="match status" value="2"/>
</dbReference>
<keyword evidence="7" id="KW-0808">Transferase</keyword>
<dbReference type="Pfam" id="PF00391">
    <property type="entry name" value="PEP-utilizers"/>
    <property type="match status" value="1"/>
</dbReference>
<name>A0A1C7PFE1_9BACT</name>
<dbReference type="Gene3D" id="3.50.30.10">
    <property type="entry name" value="Phosphohistidine domain"/>
    <property type="match status" value="1"/>
</dbReference>
<comment type="cofactor">
    <cofactor evidence="1">
        <name>Mg(2+)</name>
        <dbReference type="ChEBI" id="CHEBI:18420"/>
    </cofactor>
</comment>
<dbReference type="STRING" id="1679444.PYTT_2231"/>
<dbReference type="GO" id="GO:0046872">
    <property type="term" value="F:metal ion binding"/>
    <property type="evidence" value="ECO:0007669"/>
    <property type="project" value="UniProtKB-KW"/>
</dbReference>
<dbReference type="RefSeq" id="WP_071133482.1">
    <property type="nucleotide sequence ID" value="NZ_LIGX01000031.1"/>
</dbReference>
<keyword evidence="9" id="KW-0547">Nucleotide-binding</keyword>
<evidence type="ECO:0000259" key="16">
    <source>
        <dbReference type="Pfam" id="PF01326"/>
    </source>
</evidence>
<accession>A0A1C7PFE1</accession>
<dbReference type="KEGG" id="agl:PYTT_2231"/>
<evidence type="ECO:0000256" key="14">
    <source>
        <dbReference type="ARBA" id="ARBA00047700"/>
    </source>
</evidence>
<protein>
    <recommendedName>
        <fullName evidence="6">Phosphoenolpyruvate synthase</fullName>
        <ecNumber evidence="5">2.7.9.2</ecNumber>
    </recommendedName>
    <alternativeName>
        <fullName evidence="13">Pyruvate, water dikinase</fullName>
    </alternativeName>
</protein>
<keyword evidence="8" id="KW-0479">Metal-binding</keyword>
<dbReference type="Pfam" id="PF01326">
    <property type="entry name" value="PPDK_N"/>
    <property type="match status" value="1"/>
</dbReference>
<evidence type="ECO:0000256" key="13">
    <source>
        <dbReference type="ARBA" id="ARBA00033470"/>
    </source>
</evidence>
<dbReference type="InterPro" id="IPR002192">
    <property type="entry name" value="PPDK_AMP/ATP-bd"/>
</dbReference>
<keyword evidence="11" id="KW-0067">ATP-binding</keyword>
<dbReference type="EC" id="2.7.9.2" evidence="5"/>
<keyword evidence="12" id="KW-0460">Magnesium</keyword>
<evidence type="ECO:0000259" key="15">
    <source>
        <dbReference type="Pfam" id="PF00391"/>
    </source>
</evidence>
<dbReference type="EMBL" id="LT629973">
    <property type="protein sequence ID" value="SEH97638.1"/>
    <property type="molecule type" value="Genomic_DNA"/>
</dbReference>
<dbReference type="AlphaFoldDB" id="A0A1C7PFE1"/>
<evidence type="ECO:0000313" key="18">
    <source>
        <dbReference type="Proteomes" id="UP000176204"/>
    </source>
</evidence>
<evidence type="ECO:0000256" key="4">
    <source>
        <dbReference type="ARBA" id="ARBA00007837"/>
    </source>
</evidence>
<dbReference type="InterPro" id="IPR006319">
    <property type="entry name" value="PEP_synth"/>
</dbReference>
<dbReference type="GO" id="GO:0008986">
    <property type="term" value="F:pyruvate, water dikinase activity"/>
    <property type="evidence" value="ECO:0007669"/>
    <property type="project" value="UniProtKB-EC"/>
</dbReference>
<dbReference type="PANTHER" id="PTHR43030">
    <property type="entry name" value="PHOSPHOENOLPYRUVATE SYNTHASE"/>
    <property type="match status" value="1"/>
</dbReference>
<dbReference type="SUPFAM" id="SSF56059">
    <property type="entry name" value="Glutathione synthetase ATP-binding domain-like"/>
    <property type="match status" value="1"/>
</dbReference>
<dbReference type="InterPro" id="IPR008279">
    <property type="entry name" value="PEP-util_enz_mobile_dom"/>
</dbReference>
<dbReference type="Proteomes" id="UP000176204">
    <property type="component" value="Chromosome I"/>
</dbReference>
<comment type="pathway">
    <text evidence="3">Carbohydrate biosynthesis; gluconeogenesis.</text>
</comment>
<dbReference type="Gene3D" id="3.30.1490.20">
    <property type="entry name" value="ATP-grasp fold, A domain"/>
    <property type="match status" value="1"/>
</dbReference>
<evidence type="ECO:0000256" key="11">
    <source>
        <dbReference type="ARBA" id="ARBA00022840"/>
    </source>
</evidence>
<evidence type="ECO:0000256" key="1">
    <source>
        <dbReference type="ARBA" id="ARBA00001946"/>
    </source>
</evidence>
<dbReference type="SUPFAM" id="SSF52009">
    <property type="entry name" value="Phosphohistidine domain"/>
    <property type="match status" value="1"/>
</dbReference>
<dbReference type="PANTHER" id="PTHR43030:SF1">
    <property type="entry name" value="PHOSPHOENOLPYRUVATE SYNTHASE"/>
    <property type="match status" value="1"/>
</dbReference>
<evidence type="ECO:0000313" key="17">
    <source>
        <dbReference type="EMBL" id="SEH97638.1"/>
    </source>
</evidence>
<feature type="domain" description="PEP-utilising enzyme mobile" evidence="15">
    <location>
        <begin position="592"/>
        <end position="660"/>
    </location>
</feature>
<dbReference type="InterPro" id="IPR013815">
    <property type="entry name" value="ATP_grasp_subdomain_1"/>
</dbReference>
<evidence type="ECO:0000256" key="3">
    <source>
        <dbReference type="ARBA" id="ARBA00004742"/>
    </source>
</evidence>
<comment type="function">
    <text evidence="2">Catalyzes the phosphorylation of pyruvate to phosphoenolpyruvate.</text>
</comment>
<organism evidence="17 18">
    <name type="scientific">Akkermansia glycaniphila</name>
    <dbReference type="NCBI Taxonomy" id="1679444"/>
    <lineage>
        <taxon>Bacteria</taxon>
        <taxon>Pseudomonadati</taxon>
        <taxon>Verrucomicrobiota</taxon>
        <taxon>Verrucomicrobiia</taxon>
        <taxon>Verrucomicrobiales</taxon>
        <taxon>Akkermansiaceae</taxon>
        <taxon>Akkermansia</taxon>
    </lineage>
</organism>